<gene>
    <name evidence="1" type="ORF">B0H16DRAFT_1261243</name>
</gene>
<feature type="non-terminal residue" evidence="1">
    <location>
        <position position="1"/>
    </location>
</feature>
<organism evidence="1 2">
    <name type="scientific">Mycena metata</name>
    <dbReference type="NCBI Taxonomy" id="1033252"/>
    <lineage>
        <taxon>Eukaryota</taxon>
        <taxon>Fungi</taxon>
        <taxon>Dikarya</taxon>
        <taxon>Basidiomycota</taxon>
        <taxon>Agaricomycotina</taxon>
        <taxon>Agaricomycetes</taxon>
        <taxon>Agaricomycetidae</taxon>
        <taxon>Agaricales</taxon>
        <taxon>Marasmiineae</taxon>
        <taxon>Mycenaceae</taxon>
        <taxon>Mycena</taxon>
    </lineage>
</organism>
<reference evidence="1" key="1">
    <citation type="submission" date="2023-03" db="EMBL/GenBank/DDBJ databases">
        <title>Massive genome expansion in bonnet fungi (Mycena s.s.) driven by repeated elements and novel gene families across ecological guilds.</title>
        <authorList>
            <consortium name="Lawrence Berkeley National Laboratory"/>
            <person name="Harder C.B."/>
            <person name="Miyauchi S."/>
            <person name="Viragh M."/>
            <person name="Kuo A."/>
            <person name="Thoen E."/>
            <person name="Andreopoulos B."/>
            <person name="Lu D."/>
            <person name="Skrede I."/>
            <person name="Drula E."/>
            <person name="Henrissat B."/>
            <person name="Morin E."/>
            <person name="Kohler A."/>
            <person name="Barry K."/>
            <person name="LaButti K."/>
            <person name="Morin E."/>
            <person name="Salamov A."/>
            <person name="Lipzen A."/>
            <person name="Mereny Z."/>
            <person name="Hegedus B."/>
            <person name="Baldrian P."/>
            <person name="Stursova M."/>
            <person name="Weitz H."/>
            <person name="Taylor A."/>
            <person name="Grigoriev I.V."/>
            <person name="Nagy L.G."/>
            <person name="Martin F."/>
            <person name="Kauserud H."/>
        </authorList>
    </citation>
    <scope>NUCLEOTIDE SEQUENCE</scope>
    <source>
        <strain evidence="1">CBHHK182m</strain>
    </source>
</reference>
<name>A0AAD7JMQ2_9AGAR</name>
<protein>
    <submittedName>
        <fullName evidence="1">Uncharacterized protein</fullName>
    </submittedName>
</protein>
<comment type="caution">
    <text evidence="1">The sequence shown here is derived from an EMBL/GenBank/DDBJ whole genome shotgun (WGS) entry which is preliminary data.</text>
</comment>
<evidence type="ECO:0000313" key="1">
    <source>
        <dbReference type="EMBL" id="KAJ7768215.1"/>
    </source>
</evidence>
<sequence>DVSVEEMGLGSDHLPIKYVLDLELSLETSARFNPKSMDDDKFLEILQHELGKPITQIETQQELDEAMDAVMEALVRAVEGSTKRRRPCAHSKRWWTKELTGLVK</sequence>
<dbReference type="AlphaFoldDB" id="A0AAD7JMQ2"/>
<evidence type="ECO:0000313" key="2">
    <source>
        <dbReference type="Proteomes" id="UP001215598"/>
    </source>
</evidence>
<accession>A0AAD7JMQ2</accession>
<dbReference type="Proteomes" id="UP001215598">
    <property type="component" value="Unassembled WGS sequence"/>
</dbReference>
<proteinExistence type="predicted"/>
<keyword evidence="2" id="KW-1185">Reference proteome</keyword>
<dbReference type="EMBL" id="JARKIB010000020">
    <property type="protein sequence ID" value="KAJ7768215.1"/>
    <property type="molecule type" value="Genomic_DNA"/>
</dbReference>
<feature type="non-terminal residue" evidence="1">
    <location>
        <position position="104"/>
    </location>
</feature>